<dbReference type="Proteomes" id="UP000005633">
    <property type="component" value="Chromosome"/>
</dbReference>
<sequence length="204" mass="22754">MRALSTADVPIQPLKEFGEDVGPEFEFEIEDGRVALLSAEPPSWIHLIADSSWWISLFSAAAALYMAEIVKEAAKESWKNRAKATALVVGAANKVKLFAEKVVRLKKKLPERTDIVVALPIPNDYFGVRLTLSVDDADLLAYQIALFVSHMPRLIEAIRNEKLDGPRVATGLFLELQDNGDLKVTWFNRESLELESLVILLPVQ</sequence>
<dbReference type="HOGENOM" id="CLU_1340991_0_0_4"/>
<reference evidence="1 2" key="1">
    <citation type="journal article" date="2012" name="J. Bacteriol.">
        <title>Complete genome sequence of the anaerobic perchlorate-reducing bacterium Azospira suillum strain PS.</title>
        <authorList>
            <person name="Byrne-Bailey K.G."/>
            <person name="Coates J.D."/>
        </authorList>
    </citation>
    <scope>NUCLEOTIDE SEQUENCE [LARGE SCALE GENOMIC DNA]</scope>
    <source>
        <strain evidence="2">ATCC BAA-33 / DSM 13638 / PS</strain>
    </source>
</reference>
<proteinExistence type="predicted"/>
<accession>G8QKT8</accession>
<name>G8QKT8_AZOOP</name>
<dbReference type="OrthoDB" id="9182080at2"/>
<dbReference type="RefSeq" id="WP_014236244.1">
    <property type="nucleotide sequence ID" value="NC_016616.1"/>
</dbReference>
<organism evidence="1 2">
    <name type="scientific">Azospira oryzae (strain ATCC BAA-33 / DSM 13638 / PS)</name>
    <name type="common">Dechlorosoma suillum</name>
    <dbReference type="NCBI Taxonomy" id="640081"/>
    <lineage>
        <taxon>Bacteria</taxon>
        <taxon>Pseudomonadati</taxon>
        <taxon>Pseudomonadota</taxon>
        <taxon>Betaproteobacteria</taxon>
        <taxon>Rhodocyclales</taxon>
        <taxon>Rhodocyclaceae</taxon>
        <taxon>Azospira</taxon>
    </lineage>
</organism>
<protein>
    <submittedName>
        <fullName evidence="1">Uncharacterized protein</fullName>
    </submittedName>
</protein>
<evidence type="ECO:0000313" key="2">
    <source>
        <dbReference type="Proteomes" id="UP000005633"/>
    </source>
</evidence>
<dbReference type="AlphaFoldDB" id="G8QKT8"/>
<dbReference type="EMBL" id="CP003153">
    <property type="protein sequence ID" value="AEV25543.1"/>
    <property type="molecule type" value="Genomic_DNA"/>
</dbReference>
<dbReference type="KEGG" id="dsu:Dsui_1141"/>
<gene>
    <name evidence="1" type="ordered locus">Dsui_1141</name>
</gene>
<evidence type="ECO:0000313" key="1">
    <source>
        <dbReference type="EMBL" id="AEV25543.1"/>
    </source>
</evidence>